<dbReference type="InterPro" id="IPR002104">
    <property type="entry name" value="Integrase_catalytic"/>
</dbReference>
<dbReference type="InterPro" id="IPR013762">
    <property type="entry name" value="Integrase-like_cat_sf"/>
</dbReference>
<dbReference type="EMBL" id="CP000270">
    <property type="protein sequence ID" value="ABE29472.1"/>
    <property type="molecule type" value="Genomic_DNA"/>
</dbReference>
<dbReference type="GO" id="GO:0015074">
    <property type="term" value="P:DNA integration"/>
    <property type="evidence" value="ECO:0007669"/>
    <property type="project" value="UniProtKB-KW"/>
</dbReference>
<dbReference type="PANTHER" id="PTHR30349">
    <property type="entry name" value="PHAGE INTEGRASE-RELATED"/>
    <property type="match status" value="1"/>
</dbReference>
<keyword evidence="3" id="KW-0238">DNA-binding</keyword>
<evidence type="ECO:0000256" key="3">
    <source>
        <dbReference type="ARBA" id="ARBA00023125"/>
    </source>
</evidence>
<protein>
    <recommendedName>
        <fullName evidence="5">Tyr recombinase domain-containing protein</fullName>
    </recommendedName>
</protein>
<accession>Q143L7</accession>
<dbReference type="KEGG" id="bxe:Bxe_A3513"/>
<evidence type="ECO:0000313" key="7">
    <source>
        <dbReference type="Proteomes" id="UP000001817"/>
    </source>
</evidence>
<dbReference type="InterPro" id="IPR050090">
    <property type="entry name" value="Tyrosine_recombinase_XerCD"/>
</dbReference>
<dbReference type="PROSITE" id="PS51898">
    <property type="entry name" value="TYR_RECOMBINASE"/>
    <property type="match status" value="1"/>
</dbReference>
<dbReference type="STRING" id="266265.Bxe_A3513"/>
<comment type="similarity">
    <text evidence="1">Belongs to the 'phage' integrase family.</text>
</comment>
<sequence length="507" mass="58008">MTSNQLFRLVRDFSFPEPIEQNSSTGEYLTCLTTMPAAMAICWPDGRPCCLAEMYLLERWPECTSRRLDGGSLKVFAAQLSLLLRFAFNSKVNLWDFDDLRMKTAISWLQRERSSRNPAEHRRDDNTTRRIVATWVSFFQWLQVQLCCEKPIVGTSDVNPRILLKLKKSIGRHGKVVMSLEYRYSPEPVTHEDARGPIARELKLRLWEAVNKMASRTLAKQGLRLSDKLHTEEMIVTEYLRKRREALLALLEATGARPGELARVSVEKNRAALKKAKLLMCTLKRRKSIDPERIVPIDRAVAMRIEVFIYKYRAPLIEMLEKKGRRVDTGDCMFLTVEGKPLTESTLEKEFPRIVQAAGLQDERACMSMFRHRFITNMVKLHLMEFMSANPLKNGRRFITDSDYRTILKRVAVFTGHGDEQSLLDYIDLAWEEMGIFDYVEPARVLASAVESGLNRVSGLLATIQSGVDLSRLDIRMRVVDELCHIRSVTLEALAQDRSACATGALA</sequence>
<dbReference type="GO" id="GO:0003677">
    <property type="term" value="F:DNA binding"/>
    <property type="evidence" value="ECO:0007669"/>
    <property type="project" value="UniProtKB-KW"/>
</dbReference>
<dbReference type="InterPro" id="IPR011010">
    <property type="entry name" value="DNA_brk_join_enz"/>
</dbReference>
<dbReference type="KEGG" id="bxb:DR64_1212"/>
<dbReference type="Gene3D" id="1.10.443.10">
    <property type="entry name" value="Intergrase catalytic core"/>
    <property type="match status" value="1"/>
</dbReference>
<organism evidence="6 7">
    <name type="scientific">Paraburkholderia xenovorans (strain LB400)</name>
    <dbReference type="NCBI Taxonomy" id="266265"/>
    <lineage>
        <taxon>Bacteria</taxon>
        <taxon>Pseudomonadati</taxon>
        <taxon>Pseudomonadota</taxon>
        <taxon>Betaproteobacteria</taxon>
        <taxon>Burkholderiales</taxon>
        <taxon>Burkholderiaceae</taxon>
        <taxon>Paraburkholderia</taxon>
    </lineage>
</organism>
<keyword evidence="4" id="KW-0233">DNA recombination</keyword>
<proteinExistence type="inferred from homology"/>
<dbReference type="SUPFAM" id="SSF56349">
    <property type="entry name" value="DNA breaking-rejoining enzymes"/>
    <property type="match status" value="1"/>
</dbReference>
<dbReference type="AlphaFoldDB" id="Q143L7"/>
<gene>
    <name evidence="6" type="ORF">Bxe_A3513</name>
</gene>
<name>Q143L7_PARXL</name>
<evidence type="ECO:0000256" key="1">
    <source>
        <dbReference type="ARBA" id="ARBA00008857"/>
    </source>
</evidence>
<keyword evidence="2" id="KW-0229">DNA integration</keyword>
<dbReference type="GO" id="GO:0006310">
    <property type="term" value="P:DNA recombination"/>
    <property type="evidence" value="ECO:0007669"/>
    <property type="project" value="UniProtKB-KW"/>
</dbReference>
<evidence type="ECO:0000256" key="2">
    <source>
        <dbReference type="ARBA" id="ARBA00022908"/>
    </source>
</evidence>
<evidence type="ECO:0000259" key="5">
    <source>
        <dbReference type="PROSITE" id="PS51898"/>
    </source>
</evidence>
<keyword evidence="7" id="KW-1185">Reference proteome</keyword>
<feature type="domain" description="Tyr recombinase" evidence="5">
    <location>
        <begin position="212"/>
        <end position="428"/>
    </location>
</feature>
<dbReference type="Proteomes" id="UP000001817">
    <property type="component" value="Chromosome 1"/>
</dbReference>
<evidence type="ECO:0000256" key="4">
    <source>
        <dbReference type="ARBA" id="ARBA00023172"/>
    </source>
</evidence>
<reference evidence="6 7" key="1">
    <citation type="journal article" date="2006" name="Proc. Natl. Acad. Sci. U.S.A.">
        <title>Burkholderia xenovorans LB400 harbors a multi-replicon, 9.73-Mbp genome shaped for versatility.</title>
        <authorList>
            <person name="Chain P.S."/>
            <person name="Denef V.J."/>
            <person name="Konstantinidis K.T."/>
            <person name="Vergez L.M."/>
            <person name="Agullo L."/>
            <person name="Reyes V.L."/>
            <person name="Hauser L."/>
            <person name="Cordova M."/>
            <person name="Gomez L."/>
            <person name="Gonzalez M."/>
            <person name="Land M."/>
            <person name="Lao V."/>
            <person name="Larimer F."/>
            <person name="LiPuma J.J."/>
            <person name="Mahenthiralingam E."/>
            <person name="Malfatti S.A."/>
            <person name="Marx C.J."/>
            <person name="Parnell J.J."/>
            <person name="Ramette A."/>
            <person name="Richardson P."/>
            <person name="Seeger M."/>
            <person name="Smith D."/>
            <person name="Spilker T."/>
            <person name="Sul W.J."/>
            <person name="Tsoi T.V."/>
            <person name="Ulrich L.E."/>
            <person name="Zhulin I.B."/>
            <person name="Tiedje J.M."/>
        </authorList>
    </citation>
    <scope>NUCLEOTIDE SEQUENCE [LARGE SCALE GENOMIC DNA]</scope>
    <source>
        <strain evidence="6 7">LB400</strain>
    </source>
</reference>
<dbReference type="Pfam" id="PF00589">
    <property type="entry name" value="Phage_integrase"/>
    <property type="match status" value="1"/>
</dbReference>
<dbReference type="PANTHER" id="PTHR30349:SF41">
    <property type="entry name" value="INTEGRASE_RECOMBINASE PROTEIN MJ0367-RELATED"/>
    <property type="match status" value="1"/>
</dbReference>
<evidence type="ECO:0000313" key="6">
    <source>
        <dbReference type="EMBL" id="ABE29472.1"/>
    </source>
</evidence>
<dbReference type="RefSeq" id="WP_011487240.1">
    <property type="nucleotide sequence ID" value="NC_007951.1"/>
</dbReference>
<dbReference type="eggNOG" id="COG0582">
    <property type="taxonomic scope" value="Bacteria"/>
</dbReference>
<dbReference type="OrthoDB" id="8533280at2"/>